<keyword evidence="2" id="KW-1185">Reference proteome</keyword>
<reference evidence="2" key="1">
    <citation type="journal article" date="2014" name="Proc. Natl. Acad. Sci. U.S.A.">
        <title>Extensive sampling of basidiomycete genomes demonstrates inadequacy of the white-rot/brown-rot paradigm for wood decay fungi.</title>
        <authorList>
            <person name="Riley R."/>
            <person name="Salamov A.A."/>
            <person name="Brown D.W."/>
            <person name="Nagy L.G."/>
            <person name="Floudas D."/>
            <person name="Held B.W."/>
            <person name="Levasseur A."/>
            <person name="Lombard V."/>
            <person name="Morin E."/>
            <person name="Otillar R."/>
            <person name="Lindquist E.A."/>
            <person name="Sun H."/>
            <person name="LaButti K.M."/>
            <person name="Schmutz J."/>
            <person name="Jabbour D."/>
            <person name="Luo H."/>
            <person name="Baker S.E."/>
            <person name="Pisabarro A.G."/>
            <person name="Walton J.D."/>
            <person name="Blanchette R.A."/>
            <person name="Henrissat B."/>
            <person name="Martin F."/>
            <person name="Cullen D."/>
            <person name="Hibbett D.S."/>
            <person name="Grigoriev I.V."/>
        </authorList>
    </citation>
    <scope>NUCLEOTIDE SEQUENCE [LARGE SCALE GENOMIC DNA]</scope>
    <source>
        <strain evidence="2">MUCL 33604</strain>
    </source>
</reference>
<dbReference type="AlphaFoldDB" id="A0A067PZF5"/>
<dbReference type="EMBL" id="KL197714">
    <property type="protein sequence ID" value="KDQ60203.1"/>
    <property type="molecule type" value="Genomic_DNA"/>
</dbReference>
<name>A0A067PZF5_9AGAM</name>
<evidence type="ECO:0008006" key="3">
    <source>
        <dbReference type="Google" id="ProtNLM"/>
    </source>
</evidence>
<organism evidence="1 2">
    <name type="scientific">Jaapia argillacea MUCL 33604</name>
    <dbReference type="NCBI Taxonomy" id="933084"/>
    <lineage>
        <taxon>Eukaryota</taxon>
        <taxon>Fungi</taxon>
        <taxon>Dikarya</taxon>
        <taxon>Basidiomycota</taxon>
        <taxon>Agaricomycotina</taxon>
        <taxon>Agaricomycetes</taxon>
        <taxon>Agaricomycetidae</taxon>
        <taxon>Jaapiales</taxon>
        <taxon>Jaapiaceae</taxon>
        <taxon>Jaapia</taxon>
    </lineage>
</organism>
<sequence>MVEKREEEAERREIKRRYREKTKKEKVLTGKVGKKTAKMRYHDLPGSCWKTKQNGKRGGTIQLKHQRTNWYHPYLWLHINKVAPKCHWSPQLIVTTLKRNHPALYQRLNCGTVHKWMSNEGPKRWSEKTLENVARQHSLAGSGQVGVLVRYPEIVEEITMKLKELRASGVPVNTLIRRSIMLAVIKAKKPEILACAHFKCSKVAEADLQHQRYVRMFFESQMNWSPRKGTRAAAHVPANAQDVLERTFFHFIWLYQWEKILSKLWINLDQTGVILLPGNSYTWNDKGAKQVDVTAKDEKRAYTLVVAIWARATDKSLLKSATKGMDEAKGLGFHFVFVKSDEKTSHFSTLKTMKETATPSTFAKTSVTMYERNTPSLLFTMFRRTWLVDCHCEQIDKGLSPEQVKFSTSLPVLHDASVQPAVNVYNFYQGPHGRDLVKKAWEMCKAKDWCLSEEVITSKKAHVALKTYLVEHPKFRDEIENRLGRGVTALVAEPASDDHDDDLDGDDSDVPLSVVIKNVFGLEIPEADVGTADCVEADTVDLNAAGRLVAGCLEENVEAYREDGELWDVVGGGSDAPEEDN</sequence>
<dbReference type="STRING" id="933084.A0A067PZF5"/>
<gene>
    <name evidence="1" type="ORF">JAAARDRAFT_46004</name>
</gene>
<proteinExistence type="predicted"/>
<protein>
    <recommendedName>
        <fullName evidence="3">DDE-1 domain-containing protein</fullName>
    </recommendedName>
</protein>
<accession>A0A067PZF5</accession>
<dbReference type="OrthoDB" id="3257623at2759"/>
<evidence type="ECO:0000313" key="2">
    <source>
        <dbReference type="Proteomes" id="UP000027265"/>
    </source>
</evidence>
<dbReference type="HOGENOM" id="CLU_045859_0_0_1"/>
<dbReference type="Proteomes" id="UP000027265">
    <property type="component" value="Unassembled WGS sequence"/>
</dbReference>
<evidence type="ECO:0000313" key="1">
    <source>
        <dbReference type="EMBL" id="KDQ60203.1"/>
    </source>
</evidence>
<dbReference type="InParanoid" id="A0A067PZF5"/>